<dbReference type="OrthoDB" id="3557758at2759"/>
<keyword evidence="3" id="KW-1185">Reference proteome</keyword>
<feature type="region of interest" description="Disordered" evidence="1">
    <location>
        <begin position="1"/>
        <end position="20"/>
    </location>
</feature>
<feature type="compositionally biased region" description="Polar residues" evidence="1">
    <location>
        <begin position="113"/>
        <end position="157"/>
    </location>
</feature>
<feature type="region of interest" description="Disordered" evidence="1">
    <location>
        <begin position="254"/>
        <end position="281"/>
    </location>
</feature>
<feature type="compositionally biased region" description="Polar residues" evidence="1">
    <location>
        <begin position="173"/>
        <end position="195"/>
    </location>
</feature>
<dbReference type="Proteomes" id="UP000800092">
    <property type="component" value="Unassembled WGS sequence"/>
</dbReference>
<feature type="compositionally biased region" description="Low complexity" evidence="1">
    <location>
        <begin position="367"/>
        <end position="381"/>
    </location>
</feature>
<gene>
    <name evidence="2" type="ORF">EV356DRAFT_249909</name>
</gene>
<feature type="region of interest" description="Disordered" evidence="1">
    <location>
        <begin position="294"/>
        <end position="319"/>
    </location>
</feature>
<name>A0A6A6H3F9_VIRVR</name>
<feature type="region of interest" description="Disordered" evidence="1">
    <location>
        <begin position="357"/>
        <end position="393"/>
    </location>
</feature>
<evidence type="ECO:0000256" key="1">
    <source>
        <dbReference type="SAM" id="MobiDB-lite"/>
    </source>
</evidence>
<proteinExistence type="predicted"/>
<accession>A0A6A6H3F9</accession>
<reference evidence="2" key="1">
    <citation type="journal article" date="2020" name="Stud. Mycol.">
        <title>101 Dothideomycetes genomes: a test case for predicting lifestyles and emergence of pathogens.</title>
        <authorList>
            <person name="Haridas S."/>
            <person name="Albert R."/>
            <person name="Binder M."/>
            <person name="Bloem J."/>
            <person name="Labutti K."/>
            <person name="Salamov A."/>
            <person name="Andreopoulos B."/>
            <person name="Baker S."/>
            <person name="Barry K."/>
            <person name="Bills G."/>
            <person name="Bluhm B."/>
            <person name="Cannon C."/>
            <person name="Castanera R."/>
            <person name="Culley D."/>
            <person name="Daum C."/>
            <person name="Ezra D."/>
            <person name="Gonzalez J."/>
            <person name="Henrissat B."/>
            <person name="Kuo A."/>
            <person name="Liang C."/>
            <person name="Lipzen A."/>
            <person name="Lutzoni F."/>
            <person name="Magnuson J."/>
            <person name="Mondo S."/>
            <person name="Nolan M."/>
            <person name="Ohm R."/>
            <person name="Pangilinan J."/>
            <person name="Park H.-J."/>
            <person name="Ramirez L."/>
            <person name="Alfaro M."/>
            <person name="Sun H."/>
            <person name="Tritt A."/>
            <person name="Yoshinaga Y."/>
            <person name="Zwiers L.-H."/>
            <person name="Turgeon B."/>
            <person name="Goodwin S."/>
            <person name="Spatafora J."/>
            <person name="Crous P."/>
            <person name="Grigoriev I."/>
        </authorList>
    </citation>
    <scope>NUCLEOTIDE SEQUENCE</scope>
    <source>
        <strain evidence="2">Tuck. ex Michener</strain>
    </source>
</reference>
<feature type="region of interest" description="Disordered" evidence="1">
    <location>
        <begin position="417"/>
        <end position="458"/>
    </location>
</feature>
<protein>
    <submittedName>
        <fullName evidence="2">Uncharacterized protein</fullName>
    </submittedName>
</protein>
<feature type="compositionally biased region" description="Polar residues" evidence="1">
    <location>
        <begin position="55"/>
        <end position="83"/>
    </location>
</feature>
<evidence type="ECO:0000313" key="3">
    <source>
        <dbReference type="Proteomes" id="UP000800092"/>
    </source>
</evidence>
<feature type="compositionally biased region" description="Polar residues" evidence="1">
    <location>
        <begin position="357"/>
        <end position="366"/>
    </location>
</feature>
<dbReference type="AlphaFoldDB" id="A0A6A6H3F9"/>
<dbReference type="EMBL" id="ML991815">
    <property type="protein sequence ID" value="KAF2232522.1"/>
    <property type="molecule type" value="Genomic_DNA"/>
</dbReference>
<evidence type="ECO:0000313" key="2">
    <source>
        <dbReference type="EMBL" id="KAF2232522.1"/>
    </source>
</evidence>
<sequence length="585" mass="63964">MQKHRSSRISATEPTSEDLKKLHRLSSITSITSLGSTHSSFVSWIPFTRRRQPTDGLNTKSEPTVSEPISNSGQWSAEKTQAKGTGRTPMKHISGNINPTGHHAEKQPRPSLPRSSTFSHLPISTASRQPSETRPPLVSSQTTSALPSNRIPTPTTVERSRMQYQPKPLPTTPKRNGSSRPPRASSIQRSSTQPALPTIEATPPSAEKPKKEIASAFANTSQHALLHQSAAAAERIFKPMSDDDMWKKIEEAEYDAEDESRIVRKTAPNPTPRRATNLPKTDEHAGIYYVTPTTKPMRRGESQPIVGHDGPSKHRPLRPSHGIAQRQLLQPLLPPTPPALQSPPHVSKAKINQIKSIRSVSTTQLGSPPNDSPSSSRSSPAPTTPHPLLQVSTSQPSSYWAGRLLSLSDHLQSSHASSALSSQSTPSSRPASSIFSNPSSSSSRSLTATTTTTPSSSSLHLCANPLDIALESDAARARSALTILFAYCTSPEAVDSLRDFQRAYAARVRLPEIALPIPRPRIERVALEVGMVREEVEWVRNSAGVKVGRGRRKVGFWVVQKGEGERVDEDGGVGRREWEWEWEEI</sequence>
<feature type="region of interest" description="Disordered" evidence="1">
    <location>
        <begin position="42"/>
        <end position="216"/>
    </location>
</feature>
<organism evidence="2 3">
    <name type="scientific">Viridothelium virens</name>
    <name type="common">Speckled blister lichen</name>
    <name type="synonym">Trypethelium virens</name>
    <dbReference type="NCBI Taxonomy" id="1048519"/>
    <lineage>
        <taxon>Eukaryota</taxon>
        <taxon>Fungi</taxon>
        <taxon>Dikarya</taxon>
        <taxon>Ascomycota</taxon>
        <taxon>Pezizomycotina</taxon>
        <taxon>Dothideomycetes</taxon>
        <taxon>Dothideomycetes incertae sedis</taxon>
        <taxon>Trypetheliales</taxon>
        <taxon>Trypetheliaceae</taxon>
        <taxon>Viridothelium</taxon>
    </lineage>
</organism>